<proteinExistence type="predicted"/>
<gene>
    <name evidence="4" type="ORF">SAMN05421872_110143</name>
</gene>
<keyword evidence="4" id="KW-0540">Nuclease</keyword>
<sequence>MSLSRGAAACVAALITTSTLTAVTAGPADAGRGHHGHHGHQDRTLRFQTFNASLNRATAGELVADLSTPDDAQAAAVAEIVQRTRPDVLLLNEFDYVEGGKAVDLFRENYLEVPQGDAEPIRYRYSYVAPSNTGVPSGHDLDNNGTVGGGNDAFGFGEFEGQYGLVVLSRLPIDTRKVRTFQHFRWADMPGNLIPTAFYSPEEQADLRLSSKSHWDVPIKVGRRSVHFLVSHPTPPTFDGLEDRNGRRNHDEIRFWADYVAGARYPYDDRGRRGGLARGESFVIAGDQNADPLDGDSVDAAIDQLLGSPRLRDPLPTSAGGPEAAARQGGANATHRGDPSYDTADFADTAPGNLRADYVLPSRDLRVRDAGVFWPEPSDPLSRLTGEYPFPSSDHRAVWVDVKVRR</sequence>
<dbReference type="Pfam" id="PF03372">
    <property type="entry name" value="Exo_endo_phos"/>
    <property type="match status" value="1"/>
</dbReference>
<organism evidence="4 5">
    <name type="scientific">Nocardioides lianchengensis</name>
    <dbReference type="NCBI Taxonomy" id="1045774"/>
    <lineage>
        <taxon>Bacteria</taxon>
        <taxon>Bacillati</taxon>
        <taxon>Actinomycetota</taxon>
        <taxon>Actinomycetes</taxon>
        <taxon>Propionibacteriales</taxon>
        <taxon>Nocardioidaceae</taxon>
        <taxon>Nocardioides</taxon>
    </lineage>
</organism>
<dbReference type="Proteomes" id="UP000199034">
    <property type="component" value="Unassembled WGS sequence"/>
</dbReference>
<evidence type="ECO:0000259" key="3">
    <source>
        <dbReference type="Pfam" id="PF03372"/>
    </source>
</evidence>
<dbReference type="InterPro" id="IPR005135">
    <property type="entry name" value="Endo/exonuclease/phosphatase"/>
</dbReference>
<dbReference type="GO" id="GO:0004527">
    <property type="term" value="F:exonuclease activity"/>
    <property type="evidence" value="ECO:0007669"/>
    <property type="project" value="UniProtKB-KW"/>
</dbReference>
<dbReference type="EMBL" id="FMZM01000010">
    <property type="protein sequence ID" value="SDD72308.1"/>
    <property type="molecule type" value="Genomic_DNA"/>
</dbReference>
<dbReference type="Gene3D" id="3.60.10.10">
    <property type="entry name" value="Endonuclease/exonuclease/phosphatase"/>
    <property type="match status" value="1"/>
</dbReference>
<protein>
    <submittedName>
        <fullName evidence="4">Endonuclease/Exonuclease/phosphatase family protein</fullName>
    </submittedName>
</protein>
<feature type="domain" description="Endonuclease/exonuclease/phosphatase" evidence="3">
    <location>
        <begin position="68"/>
        <end position="395"/>
    </location>
</feature>
<feature type="region of interest" description="Disordered" evidence="1">
    <location>
        <begin position="308"/>
        <end position="348"/>
    </location>
</feature>
<evidence type="ECO:0000256" key="2">
    <source>
        <dbReference type="SAM" id="SignalP"/>
    </source>
</evidence>
<evidence type="ECO:0000313" key="4">
    <source>
        <dbReference type="EMBL" id="SDD72308.1"/>
    </source>
</evidence>
<feature type="signal peptide" evidence="2">
    <location>
        <begin position="1"/>
        <end position="22"/>
    </location>
</feature>
<keyword evidence="2" id="KW-0732">Signal</keyword>
<dbReference type="STRING" id="1045774.SAMN05421872_110143"/>
<evidence type="ECO:0000313" key="5">
    <source>
        <dbReference type="Proteomes" id="UP000199034"/>
    </source>
</evidence>
<name>A0A1G6X2G1_9ACTN</name>
<feature type="chain" id="PRO_5039517152" evidence="2">
    <location>
        <begin position="23"/>
        <end position="406"/>
    </location>
</feature>
<reference evidence="4 5" key="1">
    <citation type="submission" date="2016-10" db="EMBL/GenBank/DDBJ databases">
        <authorList>
            <person name="de Groot N.N."/>
        </authorList>
    </citation>
    <scope>NUCLEOTIDE SEQUENCE [LARGE SCALE GENOMIC DNA]</scope>
    <source>
        <strain evidence="4 5">CGMCC 4.6858</strain>
    </source>
</reference>
<keyword evidence="4" id="KW-0255">Endonuclease</keyword>
<dbReference type="InterPro" id="IPR036691">
    <property type="entry name" value="Endo/exonu/phosph_ase_sf"/>
</dbReference>
<keyword evidence="4" id="KW-0378">Hydrolase</keyword>
<dbReference type="AlphaFoldDB" id="A0A1G6X2G1"/>
<dbReference type="SUPFAM" id="SSF56219">
    <property type="entry name" value="DNase I-like"/>
    <property type="match status" value="1"/>
</dbReference>
<dbReference type="OrthoDB" id="292013at2"/>
<keyword evidence="4" id="KW-0269">Exonuclease</keyword>
<accession>A0A1G6X2G1</accession>
<evidence type="ECO:0000256" key="1">
    <source>
        <dbReference type="SAM" id="MobiDB-lite"/>
    </source>
</evidence>
<keyword evidence="5" id="KW-1185">Reference proteome</keyword>
<dbReference type="GO" id="GO:0004519">
    <property type="term" value="F:endonuclease activity"/>
    <property type="evidence" value="ECO:0007669"/>
    <property type="project" value="UniProtKB-KW"/>
</dbReference>